<dbReference type="InterPro" id="IPR007060">
    <property type="entry name" value="FtsL/DivIC"/>
</dbReference>
<evidence type="ECO:0000256" key="1">
    <source>
        <dbReference type="SAM" id="Phobius"/>
    </source>
</evidence>
<evidence type="ECO:0000313" key="3">
    <source>
        <dbReference type="Proteomes" id="UP000198972"/>
    </source>
</evidence>
<gene>
    <name evidence="2" type="ORF">SAMN04488542_12841</name>
</gene>
<accession>A0A1G7S261</accession>
<evidence type="ECO:0000313" key="2">
    <source>
        <dbReference type="EMBL" id="SDG17145.1"/>
    </source>
</evidence>
<proteinExistence type="predicted"/>
<dbReference type="Proteomes" id="UP000198972">
    <property type="component" value="Unassembled WGS sequence"/>
</dbReference>
<keyword evidence="3" id="KW-1185">Reference proteome</keyword>
<keyword evidence="2" id="KW-0131">Cell cycle</keyword>
<dbReference type="AlphaFoldDB" id="A0A1G7S261"/>
<keyword evidence="2" id="KW-0132">Cell division</keyword>
<keyword evidence="1" id="KW-1133">Transmembrane helix</keyword>
<name>A0A1G7S261_9BACL</name>
<dbReference type="STRING" id="670482.SAMN04488542_12841"/>
<dbReference type="EMBL" id="FNBG01000028">
    <property type="protein sequence ID" value="SDG17145.1"/>
    <property type="molecule type" value="Genomic_DNA"/>
</dbReference>
<dbReference type="Pfam" id="PF04977">
    <property type="entry name" value="DivIC"/>
    <property type="match status" value="1"/>
</dbReference>
<dbReference type="GO" id="GO:0051301">
    <property type="term" value="P:cell division"/>
    <property type="evidence" value="ECO:0007669"/>
    <property type="project" value="UniProtKB-KW"/>
</dbReference>
<dbReference type="OrthoDB" id="2382043at2"/>
<protein>
    <submittedName>
        <fullName evidence="2">Cell division protein DivIC</fullName>
    </submittedName>
</protein>
<feature type="transmembrane region" description="Helical" evidence="1">
    <location>
        <begin position="27"/>
        <end position="44"/>
    </location>
</feature>
<keyword evidence="1" id="KW-0472">Membrane</keyword>
<keyword evidence="1" id="KW-0812">Transmembrane</keyword>
<sequence>MQGGTMRSNKTGQVPVKPAGARRRIRLWMSFMIVFIGWAGYTYFAQAGEIGAKSEQMYQYQASKSASEQSLNQLKYELDRLKDPEYIGQIAMKKYGLYKPGEIPVRISDSGSQND</sequence>
<reference evidence="2 3" key="1">
    <citation type="submission" date="2016-10" db="EMBL/GenBank/DDBJ databases">
        <authorList>
            <person name="de Groot N.N."/>
        </authorList>
    </citation>
    <scope>NUCLEOTIDE SEQUENCE [LARGE SCALE GENOMIC DNA]</scope>
    <source>
        <strain evidence="2 3">DSM 28129</strain>
    </source>
</reference>
<organism evidence="2 3">
    <name type="scientific">Fontibacillus panacisegetis</name>
    <dbReference type="NCBI Taxonomy" id="670482"/>
    <lineage>
        <taxon>Bacteria</taxon>
        <taxon>Bacillati</taxon>
        <taxon>Bacillota</taxon>
        <taxon>Bacilli</taxon>
        <taxon>Bacillales</taxon>
        <taxon>Paenibacillaceae</taxon>
        <taxon>Fontibacillus</taxon>
    </lineage>
</organism>